<evidence type="ECO:0000313" key="3">
    <source>
        <dbReference type="EMBL" id="MEM5947345.1"/>
    </source>
</evidence>
<keyword evidence="4" id="KW-1185">Reference proteome</keyword>
<protein>
    <submittedName>
        <fullName evidence="3">DUF2892 domain-containing protein</fullName>
    </submittedName>
</protein>
<feature type="transmembrane region" description="Helical" evidence="1">
    <location>
        <begin position="35"/>
        <end position="59"/>
    </location>
</feature>
<dbReference type="InterPro" id="IPR021309">
    <property type="entry name" value="YgaP-like_TM"/>
</dbReference>
<dbReference type="Gene3D" id="6.10.140.1340">
    <property type="match status" value="1"/>
</dbReference>
<keyword evidence="1" id="KW-1133">Transmembrane helix</keyword>
<keyword evidence="1" id="KW-0812">Transmembrane</keyword>
<feature type="domain" description="Inner membrane protein YgaP-like transmembrane" evidence="2">
    <location>
        <begin position="1"/>
        <end position="66"/>
    </location>
</feature>
<dbReference type="Pfam" id="PF11127">
    <property type="entry name" value="YgaP-like_TM"/>
    <property type="match status" value="1"/>
</dbReference>
<sequence length="67" mass="7318">MEKNVGKVDRIIRVILGIVLIVLGLVLQLSGQGFWWLALIGAVLLITGLVSFCGLYKIFGISTCKKE</sequence>
<gene>
    <name evidence="3" type="ORF">WKV44_02190</name>
</gene>
<dbReference type="EMBL" id="JBCHKQ010000001">
    <property type="protein sequence ID" value="MEM5947345.1"/>
    <property type="molecule type" value="Genomic_DNA"/>
</dbReference>
<name>A0ABU9U9J8_9SPIR</name>
<reference evidence="3 4" key="1">
    <citation type="submission" date="2024-03" db="EMBL/GenBank/DDBJ databases">
        <title>Ignisphaera cupida sp. nov., a hyperthermophilic hydrolytic archaeon from a hot spring of Kamchatka, and proposal of Ignisphaeraceae fam. nov.</title>
        <authorList>
            <person name="Podosokorskaya O.A."/>
            <person name="Elcheninov A.G."/>
            <person name="Maltseva A.I."/>
            <person name="Zayulina K.S."/>
            <person name="Novikov A."/>
            <person name="Merkel A.Y."/>
        </authorList>
    </citation>
    <scope>NUCLEOTIDE SEQUENCE [LARGE SCALE GENOMIC DNA]</scope>
    <source>
        <strain evidence="3 4">38H-sp</strain>
    </source>
</reference>
<evidence type="ECO:0000259" key="2">
    <source>
        <dbReference type="Pfam" id="PF11127"/>
    </source>
</evidence>
<dbReference type="Proteomes" id="UP001466331">
    <property type="component" value="Unassembled WGS sequence"/>
</dbReference>
<proteinExistence type="predicted"/>
<keyword evidence="1" id="KW-0472">Membrane</keyword>
<evidence type="ECO:0000313" key="4">
    <source>
        <dbReference type="Proteomes" id="UP001466331"/>
    </source>
</evidence>
<comment type="caution">
    <text evidence="3">The sequence shown here is derived from an EMBL/GenBank/DDBJ whole genome shotgun (WGS) entry which is preliminary data.</text>
</comment>
<evidence type="ECO:0000256" key="1">
    <source>
        <dbReference type="SAM" id="Phobius"/>
    </source>
</evidence>
<organism evidence="3 4">
    <name type="scientific">Rarispira pelagica</name>
    <dbReference type="NCBI Taxonomy" id="3141764"/>
    <lineage>
        <taxon>Bacteria</taxon>
        <taxon>Pseudomonadati</taxon>
        <taxon>Spirochaetota</taxon>
        <taxon>Spirochaetia</taxon>
        <taxon>Winmispirales</taxon>
        <taxon>Winmispiraceae</taxon>
        <taxon>Rarispira</taxon>
    </lineage>
</organism>
<dbReference type="RefSeq" id="WP_420068794.1">
    <property type="nucleotide sequence ID" value="NZ_JBCHKQ010000001.1"/>
</dbReference>
<feature type="transmembrane region" description="Helical" evidence="1">
    <location>
        <begin position="12"/>
        <end position="29"/>
    </location>
</feature>
<accession>A0ABU9U9J8</accession>